<dbReference type="EMBL" id="KZ864166">
    <property type="protein sequence ID" value="RIA05343.1"/>
    <property type="molecule type" value="Genomic_DNA"/>
</dbReference>
<dbReference type="SUPFAM" id="SSF117281">
    <property type="entry name" value="Kelch motif"/>
    <property type="match status" value="1"/>
</dbReference>
<proteinExistence type="predicted"/>
<organism evidence="3">
    <name type="scientific">Brassica campestris</name>
    <name type="common">Field mustard</name>
    <dbReference type="NCBI Taxonomy" id="3711"/>
    <lineage>
        <taxon>Eukaryota</taxon>
        <taxon>Viridiplantae</taxon>
        <taxon>Streptophyta</taxon>
        <taxon>Embryophyta</taxon>
        <taxon>Tracheophyta</taxon>
        <taxon>Spermatophyta</taxon>
        <taxon>Magnoliopsida</taxon>
        <taxon>eudicotyledons</taxon>
        <taxon>Gunneridae</taxon>
        <taxon>Pentapetalae</taxon>
        <taxon>rosids</taxon>
        <taxon>malvids</taxon>
        <taxon>Brassicales</taxon>
        <taxon>Brassicaceae</taxon>
        <taxon>Brassiceae</taxon>
        <taxon>Brassica</taxon>
    </lineage>
</organism>
<protein>
    <submittedName>
        <fullName evidence="3">Uncharacterized protein</fullName>
    </submittedName>
</protein>
<evidence type="ECO:0000313" key="3">
    <source>
        <dbReference type="EMBL" id="RIA05343.1"/>
    </source>
</evidence>
<dbReference type="Proteomes" id="UP000264353">
    <property type="component" value="Unassembled WGS sequence"/>
</dbReference>
<sequence>MSNLKKKLRSKEEEETSCPLWSLPYDVTLLCLARVRRCDHPALSLLSKSFRSLVASPELHKIRSKMGITDTEVYVCLRTPPDPNPGWYILRRSSTLIPVASFPSQHLESSAVALGSAIYVIGGMLKGIPTSDVLRLDCRTHTWRRVPSMGVARASAAAAVVDGKIYVVGGFDVYDDSLSWGEVFDPKTQAWESLPWPRARHGYLHDCVVRDGKIYAVTGLERTQYYSPREGIWGEGSRGVLMGGSRRDWCMIGNLMFSINKHGRIFWCEQEELDWRQPEGGIMDWWNEVKGLEALTGNLSRSRLVHFGLDIVNWYHQFKHQFSQDQDLAALLPGARLCTSAGNLLLFWDEMVLGNIQKIWCAEISLERRPQGEIWGNIEWSRAVMTVADDDPFARPGRCKVLHSVSVTL</sequence>
<dbReference type="AlphaFoldDB" id="A0A397L0E8"/>
<dbReference type="InterPro" id="IPR050354">
    <property type="entry name" value="F-box/kelch-repeat_ARATH"/>
</dbReference>
<dbReference type="InterPro" id="IPR015915">
    <property type="entry name" value="Kelch-typ_b-propeller"/>
</dbReference>
<accession>A0A397L0E8</accession>
<evidence type="ECO:0000259" key="2">
    <source>
        <dbReference type="Pfam" id="PF25210"/>
    </source>
</evidence>
<dbReference type="InterPro" id="IPR057499">
    <property type="entry name" value="Kelch_FKB95"/>
</dbReference>
<dbReference type="Gene3D" id="2.120.10.80">
    <property type="entry name" value="Kelch-type beta propeller"/>
    <property type="match status" value="1"/>
</dbReference>
<dbReference type="Pfam" id="PF25210">
    <property type="entry name" value="Kelch_FKB95"/>
    <property type="match status" value="1"/>
</dbReference>
<name>A0A397L0E8_BRACM</name>
<feature type="domain" description="FKB95-like N-terminal Kelch" evidence="2">
    <location>
        <begin position="93"/>
        <end position="385"/>
    </location>
</feature>
<feature type="domain" description="F-box" evidence="1">
    <location>
        <begin position="22"/>
        <end position="61"/>
    </location>
</feature>
<dbReference type="PANTHER" id="PTHR24414">
    <property type="entry name" value="F-BOX/KELCH-REPEAT PROTEIN SKIP4"/>
    <property type="match status" value="1"/>
</dbReference>
<reference evidence="3" key="1">
    <citation type="submission" date="2018-06" db="EMBL/GenBank/DDBJ databases">
        <title>WGS assembly of Brassica rapa FPsc.</title>
        <authorList>
            <person name="Bowman J."/>
            <person name="Kohchi T."/>
            <person name="Yamato K."/>
            <person name="Jenkins J."/>
            <person name="Shu S."/>
            <person name="Ishizaki K."/>
            <person name="Yamaoka S."/>
            <person name="Nishihama R."/>
            <person name="Nakamura Y."/>
            <person name="Berger F."/>
            <person name="Adam C."/>
            <person name="Aki S."/>
            <person name="Althoff F."/>
            <person name="Araki T."/>
            <person name="Arteaga-Vazquez M."/>
            <person name="Balasubrmanian S."/>
            <person name="Bauer D."/>
            <person name="Boehm C."/>
            <person name="Briginshaw L."/>
            <person name="Caballero-Perez J."/>
            <person name="Catarino B."/>
            <person name="Chen F."/>
            <person name="Chiyoda S."/>
            <person name="Chovatia M."/>
            <person name="Davies K."/>
            <person name="Delmans M."/>
            <person name="Demura T."/>
            <person name="Dierschke T."/>
            <person name="Dolan L."/>
            <person name="Dorantes-Acosta A."/>
            <person name="Eklund D."/>
            <person name="Florent S."/>
            <person name="Flores-Sandoval E."/>
            <person name="Fujiyama A."/>
            <person name="Fukuzawa H."/>
            <person name="Galik B."/>
            <person name="Grimanelli D."/>
            <person name="Grimwood J."/>
            <person name="Grossniklaus U."/>
            <person name="Hamada T."/>
            <person name="Haseloff J."/>
            <person name="Hetherington A."/>
            <person name="Higo A."/>
            <person name="Hirakawa Y."/>
            <person name="Hundley H."/>
            <person name="Ikeda Y."/>
            <person name="Inoue K."/>
            <person name="Inoue S."/>
            <person name="Ishida S."/>
            <person name="Jia Q."/>
            <person name="Kakita M."/>
            <person name="Kanazawa T."/>
            <person name="Kawai Y."/>
            <person name="Kawashima T."/>
            <person name="Kennedy M."/>
            <person name="Kinose K."/>
            <person name="Kinoshita T."/>
            <person name="Kohara Y."/>
            <person name="Koide E."/>
            <person name="Komatsu K."/>
            <person name="Kopischke S."/>
            <person name="Kubo M."/>
            <person name="Kyozuka J."/>
            <person name="Lagercrantz U."/>
            <person name="Lin S."/>
            <person name="Lindquist E."/>
            <person name="Lipzen A."/>
            <person name="Lu C."/>
            <person name="Luna E."/>
            <person name="Martienssen R."/>
            <person name="Minamino N."/>
            <person name="Mizutani M."/>
            <person name="Mizutani M."/>
            <person name="Mochizuki N."/>
            <person name="Monte I."/>
            <person name="Mosher R."/>
            <person name="Nagasaki H."/>
            <person name="Nakagami H."/>
            <person name="Naramoto S."/>
            <person name="Nishitani K."/>
            <person name="Ohtani M."/>
            <person name="Okamoto T."/>
            <person name="Okumura M."/>
            <person name="Phillips J."/>
            <person name="Pollak B."/>
            <person name="Reinders A."/>
            <person name="Roevekamp M."/>
            <person name="Sano R."/>
            <person name="Sawa S."/>
            <person name="Schmid M."/>
            <person name="Shirakawa M."/>
            <person name="Solano R."/>
            <person name="Spunde A."/>
            <person name="Suetsugu N."/>
            <person name="Sugano S."/>
            <person name="Sugiyama A."/>
            <person name="Sun R."/>
            <person name="Suzuki Y."/>
            <person name="Takenaka M."/>
            <person name="Takezawa D."/>
            <person name="Tomogane H."/>
            <person name="Tsuzuki M."/>
            <person name="Ueda T."/>
            <person name="Umeda M."/>
            <person name="Ward J."/>
            <person name="Watanabe Y."/>
            <person name="Yazaki K."/>
            <person name="Yokoyama R."/>
            <person name="Yoshitake Y."/>
            <person name="Yotsui I."/>
            <person name="Zachgo S."/>
            <person name="Schmutz J."/>
        </authorList>
    </citation>
    <scope>NUCLEOTIDE SEQUENCE [LARGE SCALE GENOMIC DNA]</scope>
</reference>
<dbReference type="SMART" id="SM00612">
    <property type="entry name" value="Kelch"/>
    <property type="match status" value="2"/>
</dbReference>
<dbReference type="InterPro" id="IPR001810">
    <property type="entry name" value="F-box_dom"/>
</dbReference>
<dbReference type="InterPro" id="IPR006652">
    <property type="entry name" value="Kelch_1"/>
</dbReference>
<dbReference type="CDD" id="cd22152">
    <property type="entry name" value="F-box_AtAFR-like"/>
    <property type="match status" value="1"/>
</dbReference>
<gene>
    <name evidence="3" type="ORF">BRARA_K00316</name>
</gene>
<dbReference type="PANTHER" id="PTHR24414:SF178">
    <property type="entry name" value="F-BOX DOMAIN-CONTAINING PROTEIN"/>
    <property type="match status" value="1"/>
</dbReference>
<evidence type="ECO:0000259" key="1">
    <source>
        <dbReference type="Pfam" id="PF00646"/>
    </source>
</evidence>
<dbReference type="Pfam" id="PF00646">
    <property type="entry name" value="F-box"/>
    <property type="match status" value="1"/>
</dbReference>